<name>A0ABS8ZJL5_9PSEU</name>
<dbReference type="EC" id="3.1.1.-" evidence="3"/>
<dbReference type="RefSeq" id="WP_233729549.1">
    <property type="nucleotide sequence ID" value="NZ_JAJVCN010000003.1"/>
</dbReference>
<feature type="domain" description="Carboxylesterase type B" evidence="4">
    <location>
        <begin position="329"/>
        <end position="442"/>
    </location>
</feature>
<dbReference type="InterPro" id="IPR002018">
    <property type="entry name" value="CarbesteraseB"/>
</dbReference>
<keyword evidence="2 3" id="KW-0378">Hydrolase</keyword>
<dbReference type="Gene3D" id="3.40.50.1820">
    <property type="entry name" value="alpha/beta hydrolase"/>
    <property type="match status" value="1"/>
</dbReference>
<evidence type="ECO:0000256" key="2">
    <source>
        <dbReference type="ARBA" id="ARBA00022801"/>
    </source>
</evidence>
<evidence type="ECO:0000256" key="1">
    <source>
        <dbReference type="ARBA" id="ARBA00005964"/>
    </source>
</evidence>
<dbReference type="InterPro" id="IPR019826">
    <property type="entry name" value="Carboxylesterase_B_AS"/>
</dbReference>
<evidence type="ECO:0000259" key="4">
    <source>
        <dbReference type="Pfam" id="PF00135"/>
    </source>
</evidence>
<comment type="caution">
    <text evidence="5">The sequence shown here is derived from an EMBL/GenBank/DDBJ whole genome shotgun (WGS) entry which is preliminary data.</text>
</comment>
<reference evidence="5 6" key="1">
    <citation type="submission" date="2021-12" db="EMBL/GenBank/DDBJ databases">
        <title>Genome sequence of Kibdelosporangium philippinense ATCC 49844.</title>
        <authorList>
            <person name="Fedorov E.A."/>
            <person name="Omeragic M."/>
            <person name="Shalygina K.F."/>
            <person name="Maclea K.S."/>
        </authorList>
    </citation>
    <scope>NUCLEOTIDE SEQUENCE [LARGE SCALE GENOMIC DNA]</scope>
    <source>
        <strain evidence="5 6">ATCC 49844</strain>
    </source>
</reference>
<keyword evidence="6" id="KW-1185">Reference proteome</keyword>
<evidence type="ECO:0000313" key="5">
    <source>
        <dbReference type="EMBL" id="MCE7008003.1"/>
    </source>
</evidence>
<dbReference type="EMBL" id="JAJVCN010000003">
    <property type="protein sequence ID" value="MCE7008003.1"/>
    <property type="molecule type" value="Genomic_DNA"/>
</dbReference>
<gene>
    <name evidence="5" type="ORF">LWC34_35050</name>
</gene>
<accession>A0ABS8ZJL5</accession>
<dbReference type="Proteomes" id="UP001521150">
    <property type="component" value="Unassembled WGS sequence"/>
</dbReference>
<sequence length="472" mass="51312">MTEVHAAKVRGTEEDGVAVFRGIPYAAPPVGELRFAAPHPVKSWDGDATKYGPPAPQAGYFGMETLVKDDHNWLTLNIWTPATDKKLPVMVWIPGGAYILGMSSLPEYDGVNLAKADVVLVTFNYRLGIEGFAQIEGKPANRGLLDQVAALEWVRDNIGAFGGDPDQVTIFGQSAGAGSVAALLAMPRAKGLFTRAIAQSVAGTVFTPELAEDITKACIAEAGQDLSTVDPFELSAIGDAVIAKIMQYADRWGLPARRTILFSPVVDGDVLRQTPWEALKNGAAKDIELIVGHTRDEQRLFNAIEAIEVTEELADEAVKLFAPNPYPQAEPEALYETVHSDWLFRMPSLHLAEAQVTGGGRAYLYELTWQAPTMGATHGLDIPLVFGNLDKGQPAMLIGGAPEAEALSDTMRKAWTGFAKTGDPGWPAYDTEQRLTQVFDTQPTVTPYPEETSRRIWQDHEFAALPLQKETR</sequence>
<dbReference type="InterPro" id="IPR029058">
    <property type="entry name" value="AB_hydrolase_fold"/>
</dbReference>
<dbReference type="PANTHER" id="PTHR11559">
    <property type="entry name" value="CARBOXYLESTERASE"/>
    <property type="match status" value="1"/>
</dbReference>
<proteinExistence type="inferred from homology"/>
<organism evidence="5 6">
    <name type="scientific">Kibdelosporangium philippinense</name>
    <dbReference type="NCBI Taxonomy" id="211113"/>
    <lineage>
        <taxon>Bacteria</taxon>
        <taxon>Bacillati</taxon>
        <taxon>Actinomycetota</taxon>
        <taxon>Actinomycetes</taxon>
        <taxon>Pseudonocardiales</taxon>
        <taxon>Pseudonocardiaceae</taxon>
        <taxon>Kibdelosporangium</taxon>
    </lineage>
</organism>
<protein>
    <recommendedName>
        <fullName evidence="3">Carboxylic ester hydrolase</fullName>
        <ecNumber evidence="3">3.1.1.-</ecNumber>
    </recommendedName>
</protein>
<dbReference type="PROSITE" id="PS00122">
    <property type="entry name" value="CARBOXYLESTERASE_B_1"/>
    <property type="match status" value="1"/>
</dbReference>
<evidence type="ECO:0000313" key="6">
    <source>
        <dbReference type="Proteomes" id="UP001521150"/>
    </source>
</evidence>
<dbReference type="Pfam" id="PF00135">
    <property type="entry name" value="COesterase"/>
    <property type="match status" value="2"/>
</dbReference>
<dbReference type="InterPro" id="IPR050309">
    <property type="entry name" value="Type-B_Carboxylest/Lipase"/>
</dbReference>
<dbReference type="SUPFAM" id="SSF53474">
    <property type="entry name" value="alpha/beta-Hydrolases"/>
    <property type="match status" value="1"/>
</dbReference>
<feature type="domain" description="Carboxylesterase type B" evidence="4">
    <location>
        <begin position="4"/>
        <end position="308"/>
    </location>
</feature>
<evidence type="ECO:0000256" key="3">
    <source>
        <dbReference type="RuleBase" id="RU361235"/>
    </source>
</evidence>
<comment type="similarity">
    <text evidence="1 3">Belongs to the type-B carboxylesterase/lipase family.</text>
</comment>